<dbReference type="OrthoDB" id="9889919at2"/>
<sequence>MTPKVWWWAEYLRESKRCGAVFNVDAPGPAGDGVNFDEDYRRIILSRSRARPRKPIDCIDAWAKRRNIPVRYDQH</sequence>
<keyword evidence="1" id="KW-0614">Plasmid</keyword>
<evidence type="ECO:0000313" key="1">
    <source>
        <dbReference type="EMBL" id="AYJ85056.1"/>
    </source>
</evidence>
<proteinExistence type="predicted"/>
<evidence type="ECO:0000313" key="2">
    <source>
        <dbReference type="Proteomes" id="UP000276254"/>
    </source>
</evidence>
<name>A0A494TGT1_SPHPE</name>
<dbReference type="EMBL" id="CP032828">
    <property type="protein sequence ID" value="AYJ85056.1"/>
    <property type="molecule type" value="Genomic_DNA"/>
</dbReference>
<dbReference type="AlphaFoldDB" id="A0A494TGT1"/>
<reference evidence="1 2" key="1">
    <citation type="submission" date="2018-09" db="EMBL/GenBank/DDBJ databases">
        <title>Sphingomonas peninsula sp. nov., isolated from fildes peninsula, Antarctic soil.</title>
        <authorList>
            <person name="Yingchao G."/>
        </authorList>
    </citation>
    <scope>NUCLEOTIDE SEQUENCE [LARGE SCALE GENOMIC DNA]</scope>
    <source>
        <strain evidence="1 2">YZ-8</strain>
        <plasmid evidence="1 2">unnamed1</plasmid>
    </source>
</reference>
<keyword evidence="2" id="KW-1185">Reference proteome</keyword>
<protein>
    <submittedName>
        <fullName evidence="1">Uncharacterized protein</fullName>
    </submittedName>
</protein>
<geneLocation type="plasmid" evidence="1">
    <name>unnamed1</name>
</geneLocation>
<gene>
    <name evidence="1" type="ORF">D3Y57_03160</name>
</gene>
<organism evidence="1 2">
    <name type="scientific">Sphingomonas paeninsulae</name>
    <dbReference type="NCBI Taxonomy" id="2319844"/>
    <lineage>
        <taxon>Bacteria</taxon>
        <taxon>Pseudomonadati</taxon>
        <taxon>Pseudomonadota</taxon>
        <taxon>Alphaproteobacteria</taxon>
        <taxon>Sphingomonadales</taxon>
        <taxon>Sphingomonadaceae</taxon>
        <taxon>Sphingomonas</taxon>
    </lineage>
</organism>
<dbReference type="KEGG" id="spha:D3Y57_03160"/>
<accession>A0A494TGT1</accession>
<dbReference type="Proteomes" id="UP000276254">
    <property type="component" value="Plasmid unnamed1"/>
</dbReference>